<dbReference type="PANTHER" id="PTHR46353">
    <property type="entry name" value="ZINC FINGER PROTEIN 5"/>
    <property type="match status" value="1"/>
</dbReference>
<dbReference type="InterPro" id="IPR013087">
    <property type="entry name" value="Znf_C2H2_type"/>
</dbReference>
<dbReference type="GO" id="GO:0003700">
    <property type="term" value="F:DNA-binding transcription factor activity"/>
    <property type="evidence" value="ECO:0007669"/>
    <property type="project" value="TreeGrafter"/>
</dbReference>
<name>A0A9D4VBW3_ADICA</name>
<dbReference type="PROSITE" id="PS00028">
    <property type="entry name" value="ZINC_FINGER_C2H2_1"/>
    <property type="match status" value="1"/>
</dbReference>
<dbReference type="GO" id="GO:0009736">
    <property type="term" value="P:cytokinin-activated signaling pathway"/>
    <property type="evidence" value="ECO:0007669"/>
    <property type="project" value="TreeGrafter"/>
</dbReference>
<organism evidence="4 5">
    <name type="scientific">Adiantum capillus-veneris</name>
    <name type="common">Maidenhair fern</name>
    <dbReference type="NCBI Taxonomy" id="13818"/>
    <lineage>
        <taxon>Eukaryota</taxon>
        <taxon>Viridiplantae</taxon>
        <taxon>Streptophyta</taxon>
        <taxon>Embryophyta</taxon>
        <taxon>Tracheophyta</taxon>
        <taxon>Polypodiopsida</taxon>
        <taxon>Polypodiidae</taxon>
        <taxon>Polypodiales</taxon>
        <taxon>Pteridineae</taxon>
        <taxon>Pteridaceae</taxon>
        <taxon>Vittarioideae</taxon>
        <taxon>Adiantum</taxon>
    </lineage>
</organism>
<dbReference type="EMBL" id="JABFUD020000003">
    <property type="protein sequence ID" value="KAI5082587.1"/>
    <property type="molecule type" value="Genomic_DNA"/>
</dbReference>
<keyword evidence="1" id="KW-0862">Zinc</keyword>
<feature type="region of interest" description="Disordered" evidence="2">
    <location>
        <begin position="12"/>
        <end position="49"/>
    </location>
</feature>
<dbReference type="SUPFAM" id="SSF57667">
    <property type="entry name" value="beta-beta-alpha zinc fingers"/>
    <property type="match status" value="1"/>
</dbReference>
<dbReference type="AlphaFoldDB" id="A0A9D4VBW3"/>
<dbReference type="Proteomes" id="UP000886520">
    <property type="component" value="Chromosome 2"/>
</dbReference>
<dbReference type="GO" id="GO:0010090">
    <property type="term" value="P:trichome morphogenesis"/>
    <property type="evidence" value="ECO:0007669"/>
    <property type="project" value="InterPro"/>
</dbReference>
<comment type="caution">
    <text evidence="4">The sequence shown here is derived from an EMBL/GenBank/DDBJ whole genome shotgun (WGS) entry which is preliminary data.</text>
</comment>
<evidence type="ECO:0000259" key="3">
    <source>
        <dbReference type="PROSITE" id="PS50157"/>
    </source>
</evidence>
<dbReference type="PANTHER" id="PTHR46353:SF23">
    <property type="entry name" value="C2H2 ZINC FINGER-CONTAINING PROTEIN-RELATED"/>
    <property type="match status" value="1"/>
</dbReference>
<keyword evidence="1" id="KW-0863">Zinc-finger</keyword>
<dbReference type="Gene3D" id="3.30.160.60">
    <property type="entry name" value="Classic Zinc Finger"/>
    <property type="match status" value="1"/>
</dbReference>
<evidence type="ECO:0000256" key="1">
    <source>
        <dbReference type="PROSITE-ProRule" id="PRU00042"/>
    </source>
</evidence>
<gene>
    <name evidence="4" type="ORF">GOP47_0002330</name>
</gene>
<proteinExistence type="predicted"/>
<dbReference type="InterPro" id="IPR036236">
    <property type="entry name" value="Znf_C2H2_sf"/>
</dbReference>
<evidence type="ECO:0000256" key="2">
    <source>
        <dbReference type="SAM" id="MobiDB-lite"/>
    </source>
</evidence>
<dbReference type="PROSITE" id="PS50157">
    <property type="entry name" value="ZINC_FINGER_C2H2_2"/>
    <property type="match status" value="1"/>
</dbReference>
<feature type="compositionally biased region" description="Polar residues" evidence="2">
    <location>
        <begin position="19"/>
        <end position="28"/>
    </location>
</feature>
<keyword evidence="1" id="KW-0479">Metal-binding</keyword>
<evidence type="ECO:0000313" key="5">
    <source>
        <dbReference type="Proteomes" id="UP000886520"/>
    </source>
</evidence>
<reference evidence="4" key="1">
    <citation type="submission" date="2021-01" db="EMBL/GenBank/DDBJ databases">
        <title>Adiantum capillus-veneris genome.</title>
        <authorList>
            <person name="Fang Y."/>
            <person name="Liao Q."/>
        </authorList>
    </citation>
    <scope>NUCLEOTIDE SEQUENCE</scope>
    <source>
        <strain evidence="4">H3</strain>
        <tissue evidence="4">Leaf</tissue>
    </source>
</reference>
<evidence type="ECO:0000313" key="4">
    <source>
        <dbReference type="EMBL" id="KAI5082587.1"/>
    </source>
</evidence>
<dbReference type="GO" id="GO:0009740">
    <property type="term" value="P:gibberellic acid mediated signaling pathway"/>
    <property type="evidence" value="ECO:0007669"/>
    <property type="project" value="TreeGrafter"/>
</dbReference>
<dbReference type="GO" id="GO:0005634">
    <property type="term" value="C:nucleus"/>
    <property type="evidence" value="ECO:0007669"/>
    <property type="project" value="TreeGrafter"/>
</dbReference>
<dbReference type="OrthoDB" id="680958at2759"/>
<sequence>MEELVDMCSAAAEDPYPSSYAQDPSSLLSRVGPYPSSLAENPPSLPSRVDSSHLTLFGVSTMTTITRPNYPIAPPFKFEPFLTTMVPTTIVQMETPNSTNASPSMFTHSHKQVESTATVFPHPHKQVESKTTTATTTMYTCPFCPRKFASSQAFGGHQNAHKKERSIQKQAFIPSPYHKPRKLSRNPWHYQQHSSTTIEPDPIVFTKREDLARRRHYNDRFSYLGDHEGQWIGDGMFSLTSNVAKHVSIKATSEYAHIAPFLQTSIPCMEEFVLNLHARSQLRATFLNTLSNSKSTTPPILARPLEVDHDYPYKFETIMKDSTYSSRTKRNGTSTLNLQLSL</sequence>
<feature type="domain" description="C2H2-type" evidence="3">
    <location>
        <begin position="139"/>
        <end position="166"/>
    </location>
</feature>
<accession>A0A9D4VBW3</accession>
<keyword evidence="5" id="KW-1185">Reference proteome</keyword>
<protein>
    <recommendedName>
        <fullName evidence="3">C2H2-type domain-containing protein</fullName>
    </recommendedName>
</protein>
<dbReference type="InterPro" id="IPR044299">
    <property type="entry name" value="GIS3/ZFP5/ZFP6"/>
</dbReference>
<dbReference type="GO" id="GO:0008270">
    <property type="term" value="F:zinc ion binding"/>
    <property type="evidence" value="ECO:0007669"/>
    <property type="project" value="UniProtKB-KW"/>
</dbReference>
<dbReference type="GO" id="GO:0000976">
    <property type="term" value="F:transcription cis-regulatory region binding"/>
    <property type="evidence" value="ECO:0007669"/>
    <property type="project" value="TreeGrafter"/>
</dbReference>